<reference evidence="1" key="1">
    <citation type="submission" date="2022-07" db="EMBL/GenBank/DDBJ databases">
        <authorList>
            <person name="Macas J."/>
            <person name="Novak P."/>
            <person name="Neumann P."/>
        </authorList>
    </citation>
    <scope>NUCLEOTIDE SEQUENCE</scope>
</reference>
<dbReference type="AlphaFoldDB" id="A0A9P1EBB2"/>
<sequence length="101" mass="11157">MVFFGNFLKTGSHHTRHLHAGGEELADVIADVIRQQFPGKKKTCIIADITSESAPHHRHTRNLCLVSSPCVSHINRMACSLYTVGSSHGEHHAPGQKTMQF</sequence>
<organism evidence="1 2">
    <name type="scientific">Cuscuta europaea</name>
    <name type="common">European dodder</name>
    <dbReference type="NCBI Taxonomy" id="41803"/>
    <lineage>
        <taxon>Eukaryota</taxon>
        <taxon>Viridiplantae</taxon>
        <taxon>Streptophyta</taxon>
        <taxon>Embryophyta</taxon>
        <taxon>Tracheophyta</taxon>
        <taxon>Spermatophyta</taxon>
        <taxon>Magnoliopsida</taxon>
        <taxon>eudicotyledons</taxon>
        <taxon>Gunneridae</taxon>
        <taxon>Pentapetalae</taxon>
        <taxon>asterids</taxon>
        <taxon>lamiids</taxon>
        <taxon>Solanales</taxon>
        <taxon>Convolvulaceae</taxon>
        <taxon>Cuscuteae</taxon>
        <taxon>Cuscuta</taxon>
        <taxon>Cuscuta subgen. Cuscuta</taxon>
    </lineage>
</organism>
<dbReference type="EMBL" id="CAMAPE010000031">
    <property type="protein sequence ID" value="CAH9094276.1"/>
    <property type="molecule type" value="Genomic_DNA"/>
</dbReference>
<gene>
    <name evidence="1" type="ORF">CEURO_LOCUS12674</name>
</gene>
<keyword evidence="2" id="KW-1185">Reference proteome</keyword>
<accession>A0A9P1EBB2</accession>
<evidence type="ECO:0000313" key="1">
    <source>
        <dbReference type="EMBL" id="CAH9094276.1"/>
    </source>
</evidence>
<evidence type="ECO:0000313" key="2">
    <source>
        <dbReference type="Proteomes" id="UP001152484"/>
    </source>
</evidence>
<comment type="caution">
    <text evidence="1">The sequence shown here is derived from an EMBL/GenBank/DDBJ whole genome shotgun (WGS) entry which is preliminary data.</text>
</comment>
<dbReference type="Proteomes" id="UP001152484">
    <property type="component" value="Unassembled WGS sequence"/>
</dbReference>
<proteinExistence type="predicted"/>
<protein>
    <submittedName>
        <fullName evidence="1">Uncharacterized protein</fullName>
    </submittedName>
</protein>
<name>A0A9P1EBB2_CUSEU</name>